<evidence type="ECO:0000256" key="1">
    <source>
        <dbReference type="ARBA" id="ARBA00004651"/>
    </source>
</evidence>
<feature type="compositionally biased region" description="Basic and acidic residues" evidence="6">
    <location>
        <begin position="88"/>
        <end position="98"/>
    </location>
</feature>
<name>A0A939DZ12_9MICO</name>
<evidence type="ECO:0000256" key="7">
    <source>
        <dbReference type="SAM" id="Phobius"/>
    </source>
</evidence>
<feature type="transmembrane region" description="Helical" evidence="7">
    <location>
        <begin position="37"/>
        <end position="57"/>
    </location>
</feature>
<evidence type="ECO:0000256" key="5">
    <source>
        <dbReference type="ARBA" id="ARBA00023136"/>
    </source>
</evidence>
<evidence type="ECO:0000313" key="9">
    <source>
        <dbReference type="EMBL" id="MBN8206598.1"/>
    </source>
</evidence>
<evidence type="ECO:0000313" key="10">
    <source>
        <dbReference type="Proteomes" id="UP000664385"/>
    </source>
</evidence>
<evidence type="ECO:0000256" key="4">
    <source>
        <dbReference type="ARBA" id="ARBA00022989"/>
    </source>
</evidence>
<keyword evidence="2" id="KW-1003">Cell membrane</keyword>
<evidence type="ECO:0000259" key="8">
    <source>
        <dbReference type="Pfam" id="PF13396"/>
    </source>
</evidence>
<keyword evidence="5 7" id="KW-0472">Membrane</keyword>
<comment type="subcellular location">
    <subcellularLocation>
        <location evidence="1">Cell membrane</location>
        <topology evidence="1">Multi-pass membrane protein</topology>
    </subcellularLocation>
</comment>
<dbReference type="AlphaFoldDB" id="A0A939DZ12"/>
<dbReference type="InterPro" id="IPR027379">
    <property type="entry name" value="CLS_N"/>
</dbReference>
<organism evidence="9 10">
    <name type="scientific">Microbacterium esteraromaticum</name>
    <dbReference type="NCBI Taxonomy" id="57043"/>
    <lineage>
        <taxon>Bacteria</taxon>
        <taxon>Bacillati</taxon>
        <taxon>Actinomycetota</taxon>
        <taxon>Actinomycetes</taxon>
        <taxon>Micrococcales</taxon>
        <taxon>Microbacteriaceae</taxon>
        <taxon>Microbacterium</taxon>
    </lineage>
</organism>
<feature type="compositionally biased region" description="Basic and acidic residues" evidence="6">
    <location>
        <begin position="72"/>
        <end position="81"/>
    </location>
</feature>
<keyword evidence="3 7" id="KW-0812">Transmembrane</keyword>
<feature type="domain" description="Cardiolipin synthase N-terminal" evidence="8">
    <location>
        <begin position="14"/>
        <end position="59"/>
    </location>
</feature>
<protein>
    <submittedName>
        <fullName evidence="9">PLDc N-terminal domain-containing protein</fullName>
    </submittedName>
</protein>
<dbReference type="Pfam" id="PF13396">
    <property type="entry name" value="PLDc_N"/>
    <property type="match status" value="1"/>
</dbReference>
<evidence type="ECO:0000256" key="2">
    <source>
        <dbReference type="ARBA" id="ARBA00022475"/>
    </source>
</evidence>
<sequence>MARALIVGGFLAVIFWVFSIVDVSVQPADRHRGVSKGIWVLIVVLLPVLGGILWFALGRRRQGDTRTTLSLHPDDDPEALRRMSTAEQDERIRQMEQDERIRQLEEELARLDDETDGADPRS</sequence>
<keyword evidence="4 7" id="KW-1133">Transmembrane helix</keyword>
<comment type="caution">
    <text evidence="9">The sequence shown here is derived from an EMBL/GenBank/DDBJ whole genome shotgun (WGS) entry which is preliminary data.</text>
</comment>
<accession>A0A939DZ12</accession>
<reference evidence="9" key="1">
    <citation type="submission" date="2020-12" db="EMBL/GenBank/DDBJ databases">
        <title>PHA producing bacteria isolated from mangrove.</title>
        <authorList>
            <person name="Zheng W."/>
            <person name="Yu S."/>
            <person name="Huang Y."/>
        </authorList>
    </citation>
    <scope>NUCLEOTIDE SEQUENCE</scope>
    <source>
        <strain evidence="9">GN8-5</strain>
    </source>
</reference>
<evidence type="ECO:0000256" key="6">
    <source>
        <dbReference type="SAM" id="MobiDB-lite"/>
    </source>
</evidence>
<feature type="region of interest" description="Disordered" evidence="6">
    <location>
        <begin position="66"/>
        <end position="98"/>
    </location>
</feature>
<proteinExistence type="predicted"/>
<dbReference type="Proteomes" id="UP000664385">
    <property type="component" value="Unassembled WGS sequence"/>
</dbReference>
<dbReference type="EMBL" id="JAEMWU010000002">
    <property type="protein sequence ID" value="MBN8206598.1"/>
    <property type="molecule type" value="Genomic_DNA"/>
</dbReference>
<gene>
    <name evidence="9" type="ORF">JF543_11595</name>
</gene>
<dbReference type="RefSeq" id="WP_179410032.1">
    <property type="nucleotide sequence ID" value="NZ_CP063379.1"/>
</dbReference>
<dbReference type="GO" id="GO:0005886">
    <property type="term" value="C:plasma membrane"/>
    <property type="evidence" value="ECO:0007669"/>
    <property type="project" value="UniProtKB-SubCell"/>
</dbReference>
<evidence type="ECO:0000256" key="3">
    <source>
        <dbReference type="ARBA" id="ARBA00022692"/>
    </source>
</evidence>